<reference evidence="2" key="1">
    <citation type="submission" date="2018-06" db="EMBL/GenBank/DDBJ databases">
        <authorList>
            <person name="Zhirakovskaya E."/>
        </authorList>
    </citation>
    <scope>NUCLEOTIDE SEQUENCE</scope>
</reference>
<dbReference type="InterPro" id="IPR035994">
    <property type="entry name" value="Nucleoside_phosphorylase_sf"/>
</dbReference>
<dbReference type="PANTHER" id="PTHR43691:SF11">
    <property type="entry name" value="FI09636P-RELATED"/>
    <property type="match status" value="1"/>
</dbReference>
<accession>A0A3B0V7I3</accession>
<dbReference type="EC" id="2.4.2.3" evidence="2"/>
<protein>
    <submittedName>
        <fullName evidence="2">Uridine phosphorylase</fullName>
        <ecNumber evidence="2">2.4.2.3</ecNumber>
    </submittedName>
</protein>
<keyword evidence="2" id="KW-0808">Transferase</keyword>
<organism evidence="2">
    <name type="scientific">hydrothermal vent metagenome</name>
    <dbReference type="NCBI Taxonomy" id="652676"/>
    <lineage>
        <taxon>unclassified sequences</taxon>
        <taxon>metagenomes</taxon>
        <taxon>ecological metagenomes</taxon>
    </lineage>
</organism>
<dbReference type="EMBL" id="UOEU01000618">
    <property type="protein sequence ID" value="VAW36263.1"/>
    <property type="molecule type" value="Genomic_DNA"/>
</dbReference>
<dbReference type="AlphaFoldDB" id="A0A3B0V7I3"/>
<dbReference type="Gene3D" id="3.40.50.1580">
    <property type="entry name" value="Nucleoside phosphorylase domain"/>
    <property type="match status" value="1"/>
</dbReference>
<dbReference type="GO" id="GO:0009116">
    <property type="term" value="P:nucleoside metabolic process"/>
    <property type="evidence" value="ECO:0007669"/>
    <property type="project" value="InterPro"/>
</dbReference>
<dbReference type="Pfam" id="PF01048">
    <property type="entry name" value="PNP_UDP_1"/>
    <property type="match status" value="1"/>
</dbReference>
<feature type="domain" description="Nucleoside phosphorylase" evidence="1">
    <location>
        <begin position="48"/>
        <end position="237"/>
    </location>
</feature>
<dbReference type="InterPro" id="IPR000845">
    <property type="entry name" value="Nucleoside_phosphorylase_d"/>
</dbReference>
<keyword evidence="2" id="KW-0328">Glycosyltransferase</keyword>
<dbReference type="GO" id="GO:0005829">
    <property type="term" value="C:cytosol"/>
    <property type="evidence" value="ECO:0007669"/>
    <property type="project" value="TreeGrafter"/>
</dbReference>
<name>A0A3B0V7I3_9ZZZZ</name>
<dbReference type="SUPFAM" id="SSF53167">
    <property type="entry name" value="Purine and uridine phosphorylases"/>
    <property type="match status" value="1"/>
</dbReference>
<evidence type="ECO:0000259" key="1">
    <source>
        <dbReference type="Pfam" id="PF01048"/>
    </source>
</evidence>
<dbReference type="GO" id="GO:0004850">
    <property type="term" value="F:uridine phosphorylase activity"/>
    <property type="evidence" value="ECO:0007669"/>
    <property type="project" value="UniProtKB-EC"/>
</dbReference>
<proteinExistence type="predicted"/>
<gene>
    <name evidence="2" type="ORF">MNBD_CHLOROFLEXI01-3233</name>
</gene>
<sequence>MIKSKFFLKFDSSPVLTAAARLRDLTLPEPPQTLVFCPQEALLRHARKRWRGRRVAGFFGETYLLAKTKNWVAVAGRFGVGAPVVGVLLEEFVAWGVKQFVWLGVAGGLQPALQSGDLVLVETAVRDEGTSHHYLPPDQPAAASPKLSEIVETAVCQANLPLKKGVTWTTDAPYRETAVAVAQYQAQGVQTVEMETAALFAVAHYCQTEAAALLAVSDLLVGGVWRPASTPKLAESHLKQALDAIVQGII</sequence>
<evidence type="ECO:0000313" key="2">
    <source>
        <dbReference type="EMBL" id="VAW36263.1"/>
    </source>
</evidence>
<dbReference type="CDD" id="cd09007">
    <property type="entry name" value="NP-I_spr0068"/>
    <property type="match status" value="1"/>
</dbReference>
<dbReference type="PANTHER" id="PTHR43691">
    <property type="entry name" value="URIDINE PHOSPHORYLASE"/>
    <property type="match status" value="1"/>
</dbReference>